<sequence>MKIVYASRQGKTKELVQALGFDQTLQIESGQEVVNEPFVLFTYSDKVGETPDLVSQFLERNHQNLQAVVATGSLERHRETFCFGGQKVALKYGVPLLATINGRGSKTDEAKILEALAQLG</sequence>
<dbReference type="RefSeq" id="WP_002997640.1">
    <property type="nucleotide sequence ID" value="NZ_UHFA01000002.1"/>
</dbReference>
<gene>
    <name evidence="2" type="primary">nrdI_1</name>
    <name evidence="2" type="ORF">NCTC11391_00545</name>
</gene>
<dbReference type="Pfam" id="PF07972">
    <property type="entry name" value="Flavodoxin_NdrI"/>
    <property type="match status" value="1"/>
</dbReference>
<dbReference type="Gene3D" id="3.40.50.360">
    <property type="match status" value="1"/>
</dbReference>
<keyword evidence="3" id="KW-1185">Reference proteome</keyword>
<dbReference type="AlphaFoldDB" id="A0A380JBS0"/>
<dbReference type="Proteomes" id="UP000254082">
    <property type="component" value="Unassembled WGS sequence"/>
</dbReference>
<dbReference type="OrthoDB" id="350535at2"/>
<proteinExistence type="predicted"/>
<dbReference type="InterPro" id="IPR029039">
    <property type="entry name" value="Flavoprotein-like_sf"/>
</dbReference>
<evidence type="ECO:0000313" key="2">
    <source>
        <dbReference type="EMBL" id="SUN35518.1"/>
    </source>
</evidence>
<dbReference type="PANTHER" id="PTHR37297">
    <property type="entry name" value="PROTEIN NRDI"/>
    <property type="match status" value="1"/>
</dbReference>
<dbReference type="GO" id="GO:0010181">
    <property type="term" value="F:FMN binding"/>
    <property type="evidence" value="ECO:0007669"/>
    <property type="project" value="InterPro"/>
</dbReference>
<accession>A0A380JBS0</accession>
<dbReference type="EMBL" id="UHFA01000002">
    <property type="protein sequence ID" value="SUN35518.1"/>
    <property type="molecule type" value="Genomic_DNA"/>
</dbReference>
<evidence type="ECO:0000256" key="1">
    <source>
        <dbReference type="ARBA" id="ARBA00017129"/>
    </source>
</evidence>
<evidence type="ECO:0000313" key="3">
    <source>
        <dbReference type="Proteomes" id="UP000254082"/>
    </source>
</evidence>
<dbReference type="PANTHER" id="PTHR37297:SF1">
    <property type="entry name" value="PROTEIN NRDI"/>
    <property type="match status" value="1"/>
</dbReference>
<name>A0A380JBS0_STRDO</name>
<organism evidence="2 3">
    <name type="scientific">Streptococcus downei MFe28</name>
    <dbReference type="NCBI Taxonomy" id="764290"/>
    <lineage>
        <taxon>Bacteria</taxon>
        <taxon>Bacillati</taxon>
        <taxon>Bacillota</taxon>
        <taxon>Bacilli</taxon>
        <taxon>Lactobacillales</taxon>
        <taxon>Streptococcaceae</taxon>
        <taxon>Streptococcus</taxon>
    </lineage>
</organism>
<protein>
    <recommendedName>
        <fullName evidence="1">Putative NrdI-like protein</fullName>
    </recommendedName>
</protein>
<reference evidence="2 3" key="1">
    <citation type="submission" date="2018-06" db="EMBL/GenBank/DDBJ databases">
        <authorList>
            <consortium name="Pathogen Informatics"/>
            <person name="Doyle S."/>
        </authorList>
    </citation>
    <scope>NUCLEOTIDE SEQUENCE [LARGE SCALE GENOMIC DNA]</scope>
    <source>
        <strain evidence="3">NCTC 11391</strain>
    </source>
</reference>
<dbReference type="SUPFAM" id="SSF52218">
    <property type="entry name" value="Flavoproteins"/>
    <property type="match status" value="1"/>
</dbReference>
<dbReference type="InterPro" id="IPR004465">
    <property type="entry name" value="RNR_NrdI"/>
</dbReference>